<dbReference type="GO" id="GO:0005615">
    <property type="term" value="C:extracellular space"/>
    <property type="evidence" value="ECO:0007669"/>
    <property type="project" value="TreeGrafter"/>
</dbReference>
<keyword evidence="1" id="KW-0472">Membrane</keyword>
<evidence type="ECO:0000256" key="1">
    <source>
        <dbReference type="SAM" id="Phobius"/>
    </source>
</evidence>
<reference evidence="4 7" key="2">
    <citation type="submission" date="2017-09" db="EMBL/GenBank/DDBJ databases">
        <title>Extensive intraspecific genome diversity in a model arbuscular mycorrhizal fungus.</title>
        <authorList>
            <person name="Chen E.C."/>
            <person name="Morin E."/>
            <person name="Beaudet D."/>
            <person name="Noel J."/>
            <person name="Ndikumana S."/>
            <person name="Charron P."/>
            <person name="St-Onge C."/>
            <person name="Giorgi J."/>
            <person name="Grigoriev I.V."/>
            <person name="Roux C."/>
            <person name="Martin F.M."/>
            <person name="Corradi N."/>
        </authorList>
    </citation>
    <scope>NUCLEOTIDE SEQUENCE [LARGE SCALE GENOMIC DNA]</scope>
    <source>
        <strain evidence="4 7">A5</strain>
    </source>
</reference>
<dbReference type="Proteomes" id="UP000684084">
    <property type="component" value="Unassembled WGS sequence"/>
</dbReference>
<dbReference type="OrthoDB" id="286301at2759"/>
<dbReference type="EMBL" id="LLXH01001800">
    <property type="protein sequence ID" value="PKC57520.1"/>
    <property type="molecule type" value="Genomic_DNA"/>
</dbReference>
<sequence>MYFFPWAQFIQKFLLLVTIFSNNYISNALGQTVTIARYIQTTDNLSTLSQILSYPGLVDLFTLLNSTVAVTLFAPTNEAFLSSGIDLTNANGAFVSNLIRYHAVPDREILSKDLMPSLVVNTLLNDSSLVHLPNGGQVLYLMKSIQGDITINNGNSNGISNLPVKIIQMDIVCTNGVIHIIDSVILPPLSLFDTANNLGLTQFINISTNANLLSNFNTTIGMTIFVPTNDAFNRPNILSIGSTEKISLLKLHAIIGTVIYEIKDGMDIESSDTGKKLHFTVKNDTIYVNNGKVEKSDILLQNGVMYVIDDVLLPLDGSGGNVVSNNSTNGFDNGYNVQGTSDKKLIVGTVLGGICGGIVISLFSCMLYKWYRAQKNSKSVTSSPTIINNINNKR</sequence>
<accession>A0A2I1EYR9</accession>
<keyword evidence="1" id="KW-0812">Transmembrane</keyword>
<feature type="domain" description="FAS1" evidence="2">
    <location>
        <begin position="32"/>
        <end position="185"/>
    </location>
</feature>
<reference evidence="5 6" key="3">
    <citation type="submission" date="2017-10" db="EMBL/GenBank/DDBJ databases">
        <title>Extensive intraspecific genome diversity in a model arbuscular mycorrhizal fungus.</title>
        <authorList>
            <person name="Chen E.C.H."/>
            <person name="Morin E."/>
            <person name="Baudet D."/>
            <person name="Noel J."/>
            <person name="Ndikumana S."/>
            <person name="Charron P."/>
            <person name="St-Onge C."/>
            <person name="Giorgi J."/>
            <person name="Grigoriev I.V."/>
            <person name="Roux C."/>
            <person name="Martin F.M."/>
            <person name="Corradi N."/>
        </authorList>
    </citation>
    <scope>NUCLEOTIDE SEQUENCE [LARGE SCALE GENOMIC DNA]</scope>
    <source>
        <strain evidence="5 6">A1</strain>
    </source>
</reference>
<dbReference type="VEuPathDB" id="FungiDB:RhiirFUN_026061"/>
<reference evidence="3" key="5">
    <citation type="submission" date="2020-05" db="EMBL/GenBank/DDBJ databases">
        <authorList>
            <person name="Rincon C."/>
            <person name="Sanders R I."/>
            <person name="Robbins C."/>
            <person name="Chaturvedi A."/>
        </authorList>
    </citation>
    <scope>NUCLEOTIDE SEQUENCE</scope>
    <source>
        <strain evidence="3">CHB12</strain>
    </source>
</reference>
<dbReference type="InterPro" id="IPR036378">
    <property type="entry name" value="FAS1_dom_sf"/>
</dbReference>
<name>A0A2I1EYR9_9GLOM</name>
<evidence type="ECO:0000313" key="7">
    <source>
        <dbReference type="Proteomes" id="UP000232722"/>
    </source>
</evidence>
<protein>
    <submittedName>
        <fullName evidence="5">FAS1 domain-containing protein</fullName>
    </submittedName>
</protein>
<feature type="domain" description="FAS1" evidence="2">
    <location>
        <begin position="187"/>
        <end position="312"/>
    </location>
</feature>
<dbReference type="SUPFAM" id="SSF82153">
    <property type="entry name" value="FAS1 domain"/>
    <property type="match status" value="2"/>
</dbReference>
<dbReference type="Pfam" id="PF02469">
    <property type="entry name" value="Fasciclin"/>
    <property type="match status" value="2"/>
</dbReference>
<evidence type="ECO:0000313" key="3">
    <source>
        <dbReference type="EMBL" id="CAB5370877.1"/>
    </source>
</evidence>
<keyword evidence="1" id="KW-1133">Transmembrane helix</keyword>
<organism evidence="5 6">
    <name type="scientific">Rhizophagus irregularis</name>
    <dbReference type="NCBI Taxonomy" id="588596"/>
    <lineage>
        <taxon>Eukaryota</taxon>
        <taxon>Fungi</taxon>
        <taxon>Fungi incertae sedis</taxon>
        <taxon>Mucoromycota</taxon>
        <taxon>Glomeromycotina</taxon>
        <taxon>Glomeromycetes</taxon>
        <taxon>Glomerales</taxon>
        <taxon>Glomeraceae</taxon>
        <taxon>Rhizophagus</taxon>
    </lineage>
</organism>
<dbReference type="Gene3D" id="2.30.180.10">
    <property type="entry name" value="FAS1 domain"/>
    <property type="match status" value="2"/>
</dbReference>
<reference evidence="5 6" key="4">
    <citation type="submission" date="2017-10" db="EMBL/GenBank/DDBJ databases">
        <title>Genome analyses suggest a sexual origin of heterokaryosis in a supposedly ancient asexual fungus.</title>
        <authorList>
            <person name="Corradi N."/>
            <person name="Sedzielewska K."/>
            <person name="Noel J."/>
            <person name="Charron P."/>
            <person name="Farinelli L."/>
            <person name="Marton T."/>
            <person name="Kruger M."/>
            <person name="Pelin A."/>
            <person name="Brachmann A."/>
            <person name="Corradi N."/>
        </authorList>
    </citation>
    <scope>NUCLEOTIDE SEQUENCE [LARGE SCALE GENOMIC DNA]</scope>
    <source>
        <strain evidence="5 6">A1</strain>
    </source>
</reference>
<evidence type="ECO:0000259" key="2">
    <source>
        <dbReference type="PROSITE" id="PS50213"/>
    </source>
</evidence>
<dbReference type="PROSITE" id="PS50213">
    <property type="entry name" value="FAS1"/>
    <property type="match status" value="2"/>
</dbReference>
<dbReference type="Proteomes" id="UP000232688">
    <property type="component" value="Unassembled WGS sequence"/>
</dbReference>
<evidence type="ECO:0000313" key="5">
    <source>
        <dbReference type="EMBL" id="PKC57520.1"/>
    </source>
</evidence>
<dbReference type="InterPro" id="IPR050904">
    <property type="entry name" value="Adhesion/Biosynth-related"/>
</dbReference>
<dbReference type="VEuPathDB" id="FungiDB:RhiirA1_428418"/>
<proteinExistence type="predicted"/>
<dbReference type="VEuPathDB" id="FungiDB:FUN_001875"/>
<evidence type="ECO:0000313" key="4">
    <source>
        <dbReference type="EMBL" id="PKC03758.1"/>
    </source>
</evidence>
<dbReference type="Proteomes" id="UP000232722">
    <property type="component" value="Unassembled WGS sequence"/>
</dbReference>
<dbReference type="PANTHER" id="PTHR10900:SF77">
    <property type="entry name" value="FI19380P1"/>
    <property type="match status" value="1"/>
</dbReference>
<dbReference type="SMART" id="SM00554">
    <property type="entry name" value="FAS1"/>
    <property type="match status" value="2"/>
</dbReference>
<reference evidence="4 7" key="1">
    <citation type="submission" date="2016-04" db="EMBL/GenBank/DDBJ databases">
        <title>Genome analyses suggest a sexual origin of heterokaryosis in a supposedly ancient asexual fungus.</title>
        <authorList>
            <person name="Ropars J."/>
            <person name="Sedzielewska K."/>
            <person name="Noel J."/>
            <person name="Charron P."/>
            <person name="Farinelli L."/>
            <person name="Marton T."/>
            <person name="Kruger M."/>
            <person name="Pelin A."/>
            <person name="Brachmann A."/>
            <person name="Corradi N."/>
        </authorList>
    </citation>
    <scope>NUCLEOTIDE SEQUENCE [LARGE SCALE GENOMIC DNA]</scope>
    <source>
        <strain evidence="4 7">A5</strain>
    </source>
</reference>
<dbReference type="PANTHER" id="PTHR10900">
    <property type="entry name" value="PERIOSTIN-RELATED"/>
    <property type="match status" value="1"/>
</dbReference>
<comment type="caution">
    <text evidence="5">The sequence shown here is derived from an EMBL/GenBank/DDBJ whole genome shotgun (WGS) entry which is preliminary data.</text>
</comment>
<gene>
    <name evidence="3" type="ORF">CHRIB12_LOCUS12834</name>
    <name evidence="5" type="ORF">RhiirA1_428418</name>
    <name evidence="4" type="ORF">RhiirA5_362955</name>
</gene>
<feature type="transmembrane region" description="Helical" evidence="1">
    <location>
        <begin position="345"/>
        <end position="368"/>
    </location>
</feature>
<dbReference type="EMBL" id="LLXJ01001127">
    <property type="protein sequence ID" value="PKC03758.1"/>
    <property type="molecule type" value="Genomic_DNA"/>
</dbReference>
<dbReference type="InterPro" id="IPR000782">
    <property type="entry name" value="FAS1_domain"/>
</dbReference>
<dbReference type="AlphaFoldDB" id="A0A2I1EYR9"/>
<evidence type="ECO:0000313" key="6">
    <source>
        <dbReference type="Proteomes" id="UP000232688"/>
    </source>
</evidence>
<dbReference type="EMBL" id="CAGKOT010000028">
    <property type="protein sequence ID" value="CAB5370877.1"/>
    <property type="molecule type" value="Genomic_DNA"/>
</dbReference>